<evidence type="ECO:0000313" key="1">
    <source>
        <dbReference type="EMBL" id="SDT24886.1"/>
    </source>
</evidence>
<accession>A0ABY0UVT7</accession>
<dbReference type="EMBL" id="LT629753">
    <property type="protein sequence ID" value="SDT24886.1"/>
    <property type="molecule type" value="Genomic_DNA"/>
</dbReference>
<proteinExistence type="predicted"/>
<protein>
    <submittedName>
        <fullName evidence="1">Uncharacterized protein</fullName>
    </submittedName>
</protein>
<gene>
    <name evidence="1" type="ORF">SAMN04490182_3785</name>
</gene>
<evidence type="ECO:0000313" key="2">
    <source>
        <dbReference type="Proteomes" id="UP000199576"/>
    </source>
</evidence>
<dbReference type="Proteomes" id="UP000199576">
    <property type="component" value="Chromosome I"/>
</dbReference>
<reference evidence="1 2" key="1">
    <citation type="submission" date="2016-10" db="EMBL/GenBank/DDBJ databases">
        <authorList>
            <person name="Varghese N."/>
            <person name="Submissions S."/>
        </authorList>
    </citation>
    <scope>NUCLEOTIDE SEQUENCE [LARGE SCALE GENOMIC DNA]</scope>
    <source>
        <strain evidence="1 2">BS2981</strain>
    </source>
</reference>
<keyword evidence="2" id="KW-1185">Reference proteome</keyword>
<name>A0ABY0UVT7_PSECE</name>
<organism evidence="1 2">
    <name type="scientific">Pseudomonas cedrina</name>
    <dbReference type="NCBI Taxonomy" id="651740"/>
    <lineage>
        <taxon>Bacteria</taxon>
        <taxon>Pseudomonadati</taxon>
        <taxon>Pseudomonadota</taxon>
        <taxon>Gammaproteobacteria</taxon>
        <taxon>Pseudomonadales</taxon>
        <taxon>Pseudomonadaceae</taxon>
        <taxon>Pseudomonas</taxon>
    </lineage>
</organism>
<sequence length="30" mass="3193">MGISRQIPGFVANFVAINALIVVKGCDVME</sequence>